<dbReference type="InterPro" id="IPR009019">
    <property type="entry name" value="KH_sf_prok-type"/>
</dbReference>
<evidence type="ECO:0000256" key="5">
    <source>
        <dbReference type="ARBA" id="ARBA00023274"/>
    </source>
</evidence>
<dbReference type="CDD" id="cd02412">
    <property type="entry name" value="KH-II_30S_S3"/>
    <property type="match status" value="1"/>
</dbReference>
<dbReference type="GO" id="GO:0003735">
    <property type="term" value="F:structural constituent of ribosome"/>
    <property type="evidence" value="ECO:0007669"/>
    <property type="project" value="InterPro"/>
</dbReference>
<protein>
    <recommendedName>
        <fullName evidence="7 8">Small ribosomal subunit protein uS3</fullName>
    </recommendedName>
</protein>
<evidence type="ECO:0000256" key="2">
    <source>
        <dbReference type="ARBA" id="ARBA00022730"/>
    </source>
</evidence>
<dbReference type="InterPro" id="IPR004087">
    <property type="entry name" value="KH_dom"/>
</dbReference>
<dbReference type="SUPFAM" id="SSF54814">
    <property type="entry name" value="Prokaryotic type KH domain (KH-domain type II)"/>
    <property type="match status" value="1"/>
</dbReference>
<organism evidence="11 12">
    <name type="scientific">Candidatus Veblenbacteria bacterium RIFOXYA2_FULL_43_9</name>
    <dbReference type="NCBI Taxonomy" id="1802425"/>
    <lineage>
        <taxon>Bacteria</taxon>
        <taxon>Candidatus Vebleniibacteriota</taxon>
    </lineage>
</organism>
<evidence type="ECO:0000256" key="3">
    <source>
        <dbReference type="ARBA" id="ARBA00022884"/>
    </source>
</evidence>
<dbReference type="PANTHER" id="PTHR11760">
    <property type="entry name" value="30S/40S RIBOSOMAL PROTEIN S3"/>
    <property type="match status" value="1"/>
</dbReference>
<evidence type="ECO:0000313" key="11">
    <source>
        <dbReference type="EMBL" id="OHA54093.1"/>
    </source>
</evidence>
<dbReference type="Pfam" id="PF00189">
    <property type="entry name" value="Ribosomal_S3_C"/>
    <property type="match status" value="1"/>
</dbReference>
<keyword evidence="2 8" id="KW-0699">rRNA-binding</keyword>
<dbReference type="InterPro" id="IPR057258">
    <property type="entry name" value="Ribosomal_uS3"/>
</dbReference>
<dbReference type="SMART" id="SM00322">
    <property type="entry name" value="KH"/>
    <property type="match status" value="1"/>
</dbReference>
<dbReference type="EMBL" id="MHTB01000057">
    <property type="protein sequence ID" value="OHA54093.1"/>
    <property type="molecule type" value="Genomic_DNA"/>
</dbReference>
<keyword evidence="3 8" id="KW-0694">RNA-binding</keyword>
<dbReference type="SUPFAM" id="SSF54821">
    <property type="entry name" value="Ribosomal protein S3 C-terminal domain"/>
    <property type="match status" value="1"/>
</dbReference>
<comment type="caution">
    <text evidence="11">The sequence shown here is derived from an EMBL/GenBank/DDBJ whole genome shotgun (WGS) entry which is preliminary data.</text>
</comment>
<sequence length="229" mass="25442">MGQKVHPRIFRIGIIYTWKSRWFSARGYREQLAVDVKLRRWLKKKLKGASVAGIEIERGPSSLTVNILTAKPGVVIGRGGAQVEELKKEIKQKFLKSTDSLQLNIQEVTSPTLSAEIVAENMVMELEKRMPFRRVMKQAIDQSMKAGALGVKVEVGGRLNGAEIARTEKLIVGKVPLHTLRADVDYSRSAAQTTYGVIGVKVWINKGEVLAPAEPNIMGNNQPAKSRKR</sequence>
<dbReference type="GO" id="GO:0019843">
    <property type="term" value="F:rRNA binding"/>
    <property type="evidence" value="ECO:0007669"/>
    <property type="project" value="UniProtKB-UniRule"/>
</dbReference>
<evidence type="ECO:0000256" key="6">
    <source>
        <dbReference type="ARBA" id="ARBA00024998"/>
    </source>
</evidence>
<proteinExistence type="inferred from homology"/>
<keyword evidence="5 8" id="KW-0687">Ribonucleoprotein</keyword>
<dbReference type="InterPro" id="IPR015946">
    <property type="entry name" value="KH_dom-like_a/b"/>
</dbReference>
<gene>
    <name evidence="8" type="primary">rpsC</name>
    <name evidence="11" type="ORF">A2226_02170</name>
</gene>
<evidence type="ECO:0000313" key="12">
    <source>
        <dbReference type="Proteomes" id="UP000178936"/>
    </source>
</evidence>
<dbReference type="InterPro" id="IPR001351">
    <property type="entry name" value="Ribosomal_uS3_C"/>
</dbReference>
<dbReference type="GO" id="GO:0003729">
    <property type="term" value="F:mRNA binding"/>
    <property type="evidence" value="ECO:0007669"/>
    <property type="project" value="UniProtKB-UniRule"/>
</dbReference>
<dbReference type="FunFam" id="3.30.300.20:FF:000001">
    <property type="entry name" value="30S ribosomal protein S3"/>
    <property type="match status" value="1"/>
</dbReference>
<dbReference type="PANTHER" id="PTHR11760:SF19">
    <property type="entry name" value="SMALL RIBOSOMAL SUBUNIT PROTEIN US3C"/>
    <property type="match status" value="1"/>
</dbReference>
<evidence type="ECO:0000256" key="1">
    <source>
        <dbReference type="ARBA" id="ARBA00010761"/>
    </source>
</evidence>
<reference evidence="11 12" key="1">
    <citation type="journal article" date="2016" name="Nat. Commun.">
        <title>Thousands of microbial genomes shed light on interconnected biogeochemical processes in an aquifer system.</title>
        <authorList>
            <person name="Anantharaman K."/>
            <person name="Brown C.T."/>
            <person name="Hug L.A."/>
            <person name="Sharon I."/>
            <person name="Castelle C.J."/>
            <person name="Probst A.J."/>
            <person name="Thomas B.C."/>
            <person name="Singh A."/>
            <person name="Wilkins M.J."/>
            <person name="Karaoz U."/>
            <person name="Brodie E.L."/>
            <person name="Williams K.H."/>
            <person name="Hubbard S.S."/>
            <person name="Banfield J.F."/>
        </authorList>
    </citation>
    <scope>NUCLEOTIDE SEQUENCE [LARGE SCALE GENOMIC DNA]</scope>
</reference>
<comment type="similarity">
    <text evidence="1 8 9">Belongs to the universal ribosomal protein uS3 family.</text>
</comment>
<dbReference type="NCBIfam" id="TIGR01009">
    <property type="entry name" value="rpsC_bact"/>
    <property type="match status" value="1"/>
</dbReference>
<name>A0A1G2Q0K4_9BACT</name>
<evidence type="ECO:0000256" key="7">
    <source>
        <dbReference type="ARBA" id="ARBA00035257"/>
    </source>
</evidence>
<dbReference type="HAMAP" id="MF_01309_B">
    <property type="entry name" value="Ribosomal_uS3_B"/>
    <property type="match status" value="1"/>
</dbReference>
<dbReference type="PROSITE" id="PS00548">
    <property type="entry name" value="RIBOSOMAL_S3"/>
    <property type="match status" value="1"/>
</dbReference>
<dbReference type="Gene3D" id="3.30.1140.32">
    <property type="entry name" value="Ribosomal protein S3, C-terminal domain"/>
    <property type="match status" value="1"/>
</dbReference>
<evidence type="ECO:0000259" key="10">
    <source>
        <dbReference type="PROSITE" id="PS50823"/>
    </source>
</evidence>
<feature type="domain" description="KH type-2" evidence="10">
    <location>
        <begin position="38"/>
        <end position="109"/>
    </location>
</feature>
<dbReference type="InterPro" id="IPR018280">
    <property type="entry name" value="Ribosomal_uS3_CS"/>
</dbReference>
<dbReference type="GO" id="GO:0006412">
    <property type="term" value="P:translation"/>
    <property type="evidence" value="ECO:0007669"/>
    <property type="project" value="UniProtKB-UniRule"/>
</dbReference>
<evidence type="ECO:0000256" key="8">
    <source>
        <dbReference type="HAMAP-Rule" id="MF_01309"/>
    </source>
</evidence>
<keyword evidence="4 8" id="KW-0689">Ribosomal protein</keyword>
<dbReference type="InterPro" id="IPR004044">
    <property type="entry name" value="KH_dom_type_2"/>
</dbReference>
<dbReference type="InterPro" id="IPR005704">
    <property type="entry name" value="Ribosomal_uS3_bac-typ"/>
</dbReference>
<comment type="function">
    <text evidence="6 8">Binds the lower part of the 30S subunit head. Binds mRNA in the 70S ribosome, positioning it for translation.</text>
</comment>
<dbReference type="Proteomes" id="UP000178936">
    <property type="component" value="Unassembled WGS sequence"/>
</dbReference>
<evidence type="ECO:0000256" key="9">
    <source>
        <dbReference type="RuleBase" id="RU003624"/>
    </source>
</evidence>
<dbReference type="Gene3D" id="3.30.300.20">
    <property type="match status" value="1"/>
</dbReference>
<accession>A0A1G2Q0K4</accession>
<dbReference type="PROSITE" id="PS50823">
    <property type="entry name" value="KH_TYPE_2"/>
    <property type="match status" value="1"/>
</dbReference>
<comment type="subunit">
    <text evidence="8">Part of the 30S ribosomal subunit. Forms a tight complex with proteins S10 and S14.</text>
</comment>
<dbReference type="Pfam" id="PF07650">
    <property type="entry name" value="KH_2"/>
    <property type="match status" value="1"/>
</dbReference>
<dbReference type="GO" id="GO:0022627">
    <property type="term" value="C:cytosolic small ribosomal subunit"/>
    <property type="evidence" value="ECO:0007669"/>
    <property type="project" value="TreeGrafter"/>
</dbReference>
<dbReference type="InterPro" id="IPR036419">
    <property type="entry name" value="Ribosomal_S3_C_sf"/>
</dbReference>
<dbReference type="AlphaFoldDB" id="A0A1G2Q0K4"/>
<evidence type="ECO:0000256" key="4">
    <source>
        <dbReference type="ARBA" id="ARBA00022980"/>
    </source>
</evidence>